<reference evidence="1 2" key="1">
    <citation type="submission" date="2017-04" db="EMBL/GenBank/DDBJ databases">
        <authorList>
            <person name="Afonso C.L."/>
            <person name="Miller P.J."/>
            <person name="Scott M.A."/>
            <person name="Spackman E."/>
            <person name="Goraichik I."/>
            <person name="Dimitrov K.M."/>
            <person name="Suarez D.L."/>
            <person name="Swayne D.E."/>
        </authorList>
    </citation>
    <scope>NUCLEOTIDE SEQUENCE [LARGE SCALE GENOMIC DNA]</scope>
    <source>
        <strain evidence="1 2">CGMCC 1.10972</strain>
    </source>
</reference>
<protein>
    <submittedName>
        <fullName evidence="1">Uncharacterized protein</fullName>
    </submittedName>
</protein>
<accession>A0A1W2AD50</accession>
<name>A0A1W2AD50_9HYPH</name>
<evidence type="ECO:0000313" key="2">
    <source>
        <dbReference type="Proteomes" id="UP000192656"/>
    </source>
</evidence>
<dbReference type="AlphaFoldDB" id="A0A1W2AD50"/>
<dbReference type="EMBL" id="FWXR01000004">
    <property type="protein sequence ID" value="SMC58523.1"/>
    <property type="molecule type" value="Genomic_DNA"/>
</dbReference>
<dbReference type="STRING" id="937218.SAMN06297251_10478"/>
<dbReference type="Proteomes" id="UP000192656">
    <property type="component" value="Unassembled WGS sequence"/>
</dbReference>
<proteinExistence type="predicted"/>
<organism evidence="1 2">
    <name type="scientific">Fulvimarina manganoxydans</name>
    <dbReference type="NCBI Taxonomy" id="937218"/>
    <lineage>
        <taxon>Bacteria</taxon>
        <taxon>Pseudomonadati</taxon>
        <taxon>Pseudomonadota</taxon>
        <taxon>Alphaproteobacteria</taxon>
        <taxon>Hyphomicrobiales</taxon>
        <taxon>Aurantimonadaceae</taxon>
        <taxon>Fulvimarina</taxon>
    </lineage>
</organism>
<dbReference type="OrthoDB" id="8903835at2"/>
<sequence>MNDFVHVSLADGPHILVVNGRTVSFEISPMGQPFVLRKDGEISARQPGERSRFWPAFEGWQAARRTS</sequence>
<dbReference type="RefSeq" id="WP_084409218.1">
    <property type="nucleotide sequence ID" value="NZ_FWXR01000004.1"/>
</dbReference>
<gene>
    <name evidence="1" type="ORF">SAMN06297251_10478</name>
</gene>
<keyword evidence="2" id="KW-1185">Reference proteome</keyword>
<evidence type="ECO:0000313" key="1">
    <source>
        <dbReference type="EMBL" id="SMC58523.1"/>
    </source>
</evidence>